<reference evidence="2" key="1">
    <citation type="journal article" date="2023" name="Science">
        <title>Elucidation of the pathway for biosynthesis of saponin adjuvants from the soapbark tree.</title>
        <authorList>
            <person name="Reed J."/>
            <person name="Orme A."/>
            <person name="El-Demerdash A."/>
            <person name="Owen C."/>
            <person name="Martin L.B.B."/>
            <person name="Misra R.C."/>
            <person name="Kikuchi S."/>
            <person name="Rejzek M."/>
            <person name="Martin A.C."/>
            <person name="Harkess A."/>
            <person name="Leebens-Mack J."/>
            <person name="Louveau T."/>
            <person name="Stephenson M.J."/>
            <person name="Osbourn A."/>
        </authorList>
    </citation>
    <scope>NUCLEOTIDE SEQUENCE</scope>
    <source>
        <strain evidence="2">S10</strain>
    </source>
</reference>
<feature type="compositionally biased region" description="Polar residues" evidence="1">
    <location>
        <begin position="22"/>
        <end position="41"/>
    </location>
</feature>
<comment type="caution">
    <text evidence="2">The sequence shown here is derived from an EMBL/GenBank/DDBJ whole genome shotgun (WGS) entry which is preliminary data.</text>
</comment>
<proteinExistence type="predicted"/>
<name>A0AAD7KVH5_QUISA</name>
<accession>A0AAD7KVH5</accession>
<evidence type="ECO:0000256" key="1">
    <source>
        <dbReference type="SAM" id="MobiDB-lite"/>
    </source>
</evidence>
<protein>
    <submittedName>
        <fullName evidence="2">Uncharacterized protein</fullName>
    </submittedName>
</protein>
<evidence type="ECO:0000313" key="3">
    <source>
        <dbReference type="Proteomes" id="UP001163823"/>
    </source>
</evidence>
<evidence type="ECO:0000313" key="2">
    <source>
        <dbReference type="EMBL" id="KAJ7946642.1"/>
    </source>
</evidence>
<dbReference type="Proteomes" id="UP001163823">
    <property type="component" value="Chromosome 13"/>
</dbReference>
<feature type="region of interest" description="Disordered" evidence="1">
    <location>
        <begin position="22"/>
        <end position="49"/>
    </location>
</feature>
<dbReference type="EMBL" id="JARAOO010000013">
    <property type="protein sequence ID" value="KAJ7946642.1"/>
    <property type="molecule type" value="Genomic_DNA"/>
</dbReference>
<dbReference type="AlphaFoldDB" id="A0AAD7KVH5"/>
<gene>
    <name evidence="2" type="ORF">O6P43_031541</name>
</gene>
<sequence>MEAVYSTFNLLKRKVMEATEWVSTGGSDQATESSSTGSSDQPPRKKMKKFCRKQIIQVQEPPAPTVLRRSHSI</sequence>
<keyword evidence="3" id="KW-1185">Reference proteome</keyword>
<organism evidence="2 3">
    <name type="scientific">Quillaja saponaria</name>
    <name type="common">Soap bark tree</name>
    <dbReference type="NCBI Taxonomy" id="32244"/>
    <lineage>
        <taxon>Eukaryota</taxon>
        <taxon>Viridiplantae</taxon>
        <taxon>Streptophyta</taxon>
        <taxon>Embryophyta</taxon>
        <taxon>Tracheophyta</taxon>
        <taxon>Spermatophyta</taxon>
        <taxon>Magnoliopsida</taxon>
        <taxon>eudicotyledons</taxon>
        <taxon>Gunneridae</taxon>
        <taxon>Pentapetalae</taxon>
        <taxon>rosids</taxon>
        <taxon>fabids</taxon>
        <taxon>Fabales</taxon>
        <taxon>Quillajaceae</taxon>
        <taxon>Quillaja</taxon>
    </lineage>
</organism>
<dbReference type="KEGG" id="qsa:O6P43_031541"/>